<dbReference type="EMBL" id="CP009354">
    <property type="protein sequence ID" value="AIW15087.1"/>
    <property type="molecule type" value="Genomic_DNA"/>
</dbReference>
<evidence type="ECO:0000313" key="4">
    <source>
        <dbReference type="Proteomes" id="UP000003836"/>
    </source>
</evidence>
<sequence>MAENGPIEEVAKIVSSKLFERFKWSQYGPYDQDFPCRKENEHKPKDKQQKHTHPVDVVFSYKDPYLNKTIYLNTDLKSYAKASINVGMIEGALTSLANTIDCAQNSTDWQDKYRVCNSNFEVRGMLFVYNHDNLSKKDFYEFFYPPKPSGNRKRPKSVKLDKIKLPKNKQIHIIEPRLIDYMMTLVSDMNELISESTFPKDDYGFYYPQLTYHKVTNTKHNLPATIELLASPFLIIKHGPVEEYDKRKGCLCEVSPEGFIVYYNREGSKDLEFLYLLDTLSKFQILDGSNRIQIRVAHPNRDKSIRTNFRRAVEKYAHDWGYDEEAKEYLDSIQLTTVPLVKQFYCTEEISWSRDYD</sequence>
<dbReference type="InterPro" id="IPR058873">
    <property type="entry name" value="PDDEXK_GAPS4"/>
</dbReference>
<dbReference type="AlphaFoldDB" id="F9TC42"/>
<keyword evidence="4" id="KW-1185">Reference proteome</keyword>
<evidence type="ECO:0000313" key="2">
    <source>
        <dbReference type="EMBL" id="AIW15087.1"/>
    </source>
</evidence>
<dbReference type="eggNOG" id="ENOG502Z9C8">
    <property type="taxonomic scope" value="Bacteria"/>
</dbReference>
<evidence type="ECO:0000313" key="5">
    <source>
        <dbReference type="Proteomes" id="UP000030071"/>
    </source>
</evidence>
<dbReference type="Proteomes" id="UP000030071">
    <property type="component" value="Chromosome 1"/>
</dbReference>
<reference evidence="3 4" key="2">
    <citation type="journal article" date="2012" name="Int. J. Syst. Evol. Microbiol.">
        <title>Vibrio caribbeanicus sp. nov., isolated from the marine sponge Scleritoderma cyanea.</title>
        <authorList>
            <person name="Hoffmann M."/>
            <person name="Monday S.R."/>
            <person name="Allard M.W."/>
            <person name="Strain E.A."/>
            <person name="Whittaker P."/>
            <person name="Naum M."/>
            <person name="McCarthy P.J."/>
            <person name="Lopez J.V."/>
            <person name="Fischer M."/>
            <person name="Brown E.W."/>
        </authorList>
    </citation>
    <scope>NUCLEOTIDE SEQUENCE [LARGE SCALE GENOMIC DNA]</scope>
    <source>
        <strain evidence="3 4">ATCC 19109</strain>
    </source>
</reference>
<accession>F9TC42</accession>
<dbReference type="HOGENOM" id="CLU_074331_0_0_6"/>
<reference evidence="2 5" key="3">
    <citation type="submission" date="2014-08" db="EMBL/GenBank/DDBJ databases">
        <title>First Complete Genome Sequence of the Shellfish Pathogen Vibrio tubiashii.</title>
        <authorList>
            <person name="Richards G.P."/>
            <person name="Needleman D.S."/>
            <person name="Watson M.A."/>
            <person name="Bono J.L."/>
        </authorList>
    </citation>
    <scope>NUCLEOTIDE SEQUENCE [LARGE SCALE GENOMIC DNA]</scope>
    <source>
        <strain evidence="2 5">ATCC 19109</strain>
    </source>
</reference>
<dbReference type="STRING" id="1051646.IX91_13065"/>
<name>F9TC42_9VIBR</name>
<proteinExistence type="predicted"/>
<evidence type="ECO:0000259" key="1">
    <source>
        <dbReference type="Pfam" id="PF26115"/>
    </source>
</evidence>
<organism evidence="2 5">
    <name type="scientific">Vibrio tubiashii ATCC 19109</name>
    <dbReference type="NCBI Taxonomy" id="1051646"/>
    <lineage>
        <taxon>Bacteria</taxon>
        <taxon>Pseudomonadati</taxon>
        <taxon>Pseudomonadota</taxon>
        <taxon>Gammaproteobacteria</taxon>
        <taxon>Vibrionales</taxon>
        <taxon>Vibrionaceae</taxon>
        <taxon>Vibrio</taxon>
        <taxon>Vibrio oreintalis group</taxon>
    </lineage>
</organism>
<dbReference type="KEGG" id="vtu:IX91_13065"/>
<dbReference type="EMBL" id="AFWI01000199">
    <property type="protein sequence ID" value="EGU48179.1"/>
    <property type="molecule type" value="Genomic_DNA"/>
</dbReference>
<feature type="domain" description="GAPS4 PD-(D/E)XK nuclease" evidence="1">
    <location>
        <begin position="9"/>
        <end position="170"/>
    </location>
</feature>
<dbReference type="RefSeq" id="WP_004748171.1">
    <property type="nucleotide sequence ID" value="NZ_AFWI01000199.1"/>
</dbReference>
<gene>
    <name evidence="2" type="ORF">IX91_13065</name>
    <name evidence="3" type="ORF">VITU9109_11915</name>
</gene>
<dbReference type="PATRIC" id="fig|1051646.9.peg.2569"/>
<dbReference type="GeneID" id="23445651"/>
<dbReference type="Pfam" id="PF26115">
    <property type="entry name" value="PDDEXK_GAPS4"/>
    <property type="match status" value="1"/>
</dbReference>
<protein>
    <recommendedName>
        <fullName evidence="1">GAPS4 PD-(D/E)XK nuclease domain-containing protein</fullName>
    </recommendedName>
</protein>
<reference evidence="3" key="1">
    <citation type="submission" date="2011-08" db="EMBL/GenBank/DDBJ databases">
        <authorList>
            <person name="Hoffman M."/>
            <person name="Strain E.A."/>
            <person name="Brown E."/>
            <person name="Allard M.W."/>
        </authorList>
    </citation>
    <scope>NUCLEOTIDE SEQUENCE</scope>
    <source>
        <strain evidence="3">ATCC 19109</strain>
    </source>
</reference>
<evidence type="ECO:0000313" key="3">
    <source>
        <dbReference type="EMBL" id="EGU48179.1"/>
    </source>
</evidence>
<dbReference type="Proteomes" id="UP000003836">
    <property type="component" value="Unassembled WGS sequence"/>
</dbReference>